<dbReference type="Pfam" id="PF01479">
    <property type="entry name" value="S4"/>
    <property type="match status" value="1"/>
</dbReference>
<dbReference type="PROSITE" id="PS01129">
    <property type="entry name" value="PSI_RLU"/>
    <property type="match status" value="1"/>
</dbReference>
<organism evidence="11 12">
    <name type="scientific">Pararhodospirillum oryzae</name>
    <dbReference type="NCBI Taxonomy" id="478448"/>
    <lineage>
        <taxon>Bacteria</taxon>
        <taxon>Pseudomonadati</taxon>
        <taxon>Pseudomonadota</taxon>
        <taxon>Alphaproteobacteria</taxon>
        <taxon>Rhodospirillales</taxon>
        <taxon>Rhodospirillaceae</taxon>
        <taxon>Pararhodospirillum</taxon>
    </lineage>
</organism>
<evidence type="ECO:0000259" key="10">
    <source>
        <dbReference type="SMART" id="SM00363"/>
    </source>
</evidence>
<evidence type="ECO:0000256" key="1">
    <source>
        <dbReference type="ARBA" id="ARBA00010876"/>
    </source>
</evidence>
<dbReference type="AlphaFoldDB" id="A0A512H781"/>
<sequence length="342" mass="36098">MPDPSFRAPSAPASLAPSVPEEGGLARHERLVGPDEAGLRLDKWLAGVGTGLSRARLQALIAEGRVSLDGDIIKDGSRRVKPGQRALVEEPAPLPAIPQPQAMALAVVFEDDDLIVLDKPPGLVVHPAPGNPDQTLVNALLAHCGSSLSGIGGVCRPGIVHRLDKDTSGLMVAAKTDLAHQGLAAQFAVHSLTRAYQALVWGVPRPAQGKVEGNIGRHPTLRQRMAVVKAGGKTALTHYRVLEAWGTDLALVECRLATGRTHQVRVHMASLGHPLVGDPVYGRRTVPRSLPLPLATALGAFPRQALHAVRLGFVHPRSGESLLFESALPDDLAALVRLARGA</sequence>
<dbReference type="GO" id="GO:0160140">
    <property type="term" value="F:23S rRNA pseudouridine(1911/1915/1917) synthase activity"/>
    <property type="evidence" value="ECO:0007669"/>
    <property type="project" value="UniProtKB-EC"/>
</dbReference>
<dbReference type="InterPro" id="IPR036986">
    <property type="entry name" value="S4_RNA-bd_sf"/>
</dbReference>
<comment type="function">
    <text evidence="5">Responsible for synthesis of pseudouridine from uracil at positions 1911, 1915 and 1917 in 23S ribosomal RNA.</text>
</comment>
<dbReference type="RefSeq" id="WP_147163281.1">
    <property type="nucleotide sequence ID" value="NZ_BJZO01000031.1"/>
</dbReference>
<dbReference type="Gene3D" id="3.30.2350.10">
    <property type="entry name" value="Pseudouridine synthase"/>
    <property type="match status" value="1"/>
</dbReference>
<accession>A0A512H781</accession>
<feature type="active site" evidence="6">
    <location>
        <position position="164"/>
    </location>
</feature>
<evidence type="ECO:0000313" key="11">
    <source>
        <dbReference type="EMBL" id="GEO81240.1"/>
    </source>
</evidence>
<comment type="catalytic activity">
    <reaction evidence="4">
        <text>uridine(1911/1915/1917) in 23S rRNA = pseudouridine(1911/1915/1917) in 23S rRNA</text>
        <dbReference type="Rhea" id="RHEA:42524"/>
        <dbReference type="Rhea" id="RHEA-COMP:10097"/>
        <dbReference type="Rhea" id="RHEA-COMP:10098"/>
        <dbReference type="ChEBI" id="CHEBI:65314"/>
        <dbReference type="ChEBI" id="CHEBI:65315"/>
        <dbReference type="EC" id="5.4.99.23"/>
    </reaction>
</comment>
<dbReference type="GO" id="GO:0000455">
    <property type="term" value="P:enzyme-directed rRNA pseudouridine synthesis"/>
    <property type="evidence" value="ECO:0007669"/>
    <property type="project" value="UniProtKB-ARBA"/>
</dbReference>
<feature type="region of interest" description="Disordered" evidence="9">
    <location>
        <begin position="1"/>
        <end position="23"/>
    </location>
</feature>
<dbReference type="EMBL" id="BJZO01000031">
    <property type="protein sequence ID" value="GEO81240.1"/>
    <property type="molecule type" value="Genomic_DNA"/>
</dbReference>
<comment type="catalytic activity">
    <reaction evidence="8">
        <text>a uridine in RNA = a pseudouridine in RNA</text>
        <dbReference type="Rhea" id="RHEA:48348"/>
        <dbReference type="Rhea" id="RHEA-COMP:12068"/>
        <dbReference type="Rhea" id="RHEA-COMP:12069"/>
        <dbReference type="ChEBI" id="CHEBI:65314"/>
        <dbReference type="ChEBI" id="CHEBI:65315"/>
    </reaction>
</comment>
<evidence type="ECO:0000256" key="4">
    <source>
        <dbReference type="ARBA" id="ARBA00036882"/>
    </source>
</evidence>
<evidence type="ECO:0000256" key="9">
    <source>
        <dbReference type="SAM" id="MobiDB-lite"/>
    </source>
</evidence>
<dbReference type="InterPro" id="IPR006145">
    <property type="entry name" value="PsdUridine_synth_RsuA/RluA"/>
</dbReference>
<evidence type="ECO:0000313" key="12">
    <source>
        <dbReference type="Proteomes" id="UP000321567"/>
    </source>
</evidence>
<proteinExistence type="inferred from homology"/>
<comment type="similarity">
    <text evidence="1 8">Belongs to the pseudouridine synthase RluA family.</text>
</comment>
<dbReference type="CDD" id="cd02869">
    <property type="entry name" value="PseudoU_synth_RluA_like"/>
    <property type="match status" value="1"/>
</dbReference>
<evidence type="ECO:0000256" key="6">
    <source>
        <dbReference type="PIRSR" id="PIRSR606225-1"/>
    </source>
</evidence>
<protein>
    <recommendedName>
        <fullName evidence="8">Pseudouridine synthase</fullName>
        <ecNumber evidence="8">5.4.99.-</ecNumber>
    </recommendedName>
</protein>
<dbReference type="InterPro" id="IPR020103">
    <property type="entry name" value="PsdUridine_synth_cat_dom_sf"/>
</dbReference>
<name>A0A512H781_9PROT</name>
<dbReference type="CDD" id="cd00165">
    <property type="entry name" value="S4"/>
    <property type="match status" value="1"/>
</dbReference>
<dbReference type="OrthoDB" id="9807829at2"/>
<dbReference type="InterPro" id="IPR006224">
    <property type="entry name" value="PsdUridine_synth_RluA-like_CS"/>
</dbReference>
<evidence type="ECO:0000256" key="7">
    <source>
        <dbReference type="PROSITE-ProRule" id="PRU00182"/>
    </source>
</evidence>
<dbReference type="InterPro" id="IPR006225">
    <property type="entry name" value="PsdUridine_synth_RluC/D"/>
</dbReference>
<dbReference type="SUPFAM" id="SSF55120">
    <property type="entry name" value="Pseudouridine synthase"/>
    <property type="match status" value="1"/>
</dbReference>
<dbReference type="SMART" id="SM00363">
    <property type="entry name" value="S4"/>
    <property type="match status" value="1"/>
</dbReference>
<evidence type="ECO:0000256" key="3">
    <source>
        <dbReference type="ARBA" id="ARBA00023235"/>
    </source>
</evidence>
<evidence type="ECO:0000256" key="2">
    <source>
        <dbReference type="ARBA" id="ARBA00022884"/>
    </source>
</evidence>
<keyword evidence="12" id="KW-1185">Reference proteome</keyword>
<keyword evidence="2 7" id="KW-0694">RNA-binding</keyword>
<dbReference type="GO" id="GO:0003723">
    <property type="term" value="F:RNA binding"/>
    <property type="evidence" value="ECO:0007669"/>
    <property type="project" value="UniProtKB-KW"/>
</dbReference>
<dbReference type="PANTHER" id="PTHR21600">
    <property type="entry name" value="MITOCHONDRIAL RNA PSEUDOURIDINE SYNTHASE"/>
    <property type="match status" value="1"/>
</dbReference>
<dbReference type="SUPFAM" id="SSF55174">
    <property type="entry name" value="Alpha-L RNA-binding motif"/>
    <property type="match status" value="1"/>
</dbReference>
<evidence type="ECO:0000256" key="8">
    <source>
        <dbReference type="RuleBase" id="RU362028"/>
    </source>
</evidence>
<feature type="compositionally biased region" description="Low complexity" evidence="9">
    <location>
        <begin position="1"/>
        <end position="20"/>
    </location>
</feature>
<gene>
    <name evidence="11" type="ORF">ROR02_13710</name>
</gene>
<reference evidence="11 12" key="1">
    <citation type="submission" date="2019-07" db="EMBL/GenBank/DDBJ databases">
        <title>Whole genome shotgun sequence of Rhodospirillum oryzae NBRC 107573.</title>
        <authorList>
            <person name="Hosoyama A."/>
            <person name="Uohara A."/>
            <person name="Ohji S."/>
            <person name="Ichikawa N."/>
        </authorList>
    </citation>
    <scope>NUCLEOTIDE SEQUENCE [LARGE SCALE GENOMIC DNA]</scope>
    <source>
        <strain evidence="11 12">NBRC 107573</strain>
    </source>
</reference>
<dbReference type="PROSITE" id="PS50889">
    <property type="entry name" value="S4"/>
    <property type="match status" value="1"/>
</dbReference>
<dbReference type="FunFam" id="3.30.2350.10:FF:000006">
    <property type="entry name" value="Pseudouridine synthase"/>
    <property type="match status" value="1"/>
</dbReference>
<dbReference type="InterPro" id="IPR002942">
    <property type="entry name" value="S4_RNA-bd"/>
</dbReference>
<evidence type="ECO:0000256" key="5">
    <source>
        <dbReference type="ARBA" id="ARBA00056072"/>
    </source>
</evidence>
<feature type="domain" description="RNA-binding S4" evidence="10">
    <location>
        <begin position="39"/>
        <end position="98"/>
    </location>
</feature>
<dbReference type="PANTHER" id="PTHR21600:SF44">
    <property type="entry name" value="RIBOSOMAL LARGE SUBUNIT PSEUDOURIDINE SYNTHASE D"/>
    <property type="match status" value="1"/>
</dbReference>
<dbReference type="Proteomes" id="UP000321567">
    <property type="component" value="Unassembled WGS sequence"/>
</dbReference>
<dbReference type="InterPro" id="IPR050188">
    <property type="entry name" value="RluA_PseudoU_synthase"/>
</dbReference>
<dbReference type="EC" id="5.4.99.-" evidence="8"/>
<dbReference type="Gene3D" id="3.10.290.10">
    <property type="entry name" value="RNA-binding S4 domain"/>
    <property type="match status" value="1"/>
</dbReference>
<keyword evidence="3 8" id="KW-0413">Isomerase</keyword>
<dbReference type="Pfam" id="PF00849">
    <property type="entry name" value="PseudoU_synth_2"/>
    <property type="match status" value="1"/>
</dbReference>
<dbReference type="NCBIfam" id="TIGR00005">
    <property type="entry name" value="rluA_subfam"/>
    <property type="match status" value="1"/>
</dbReference>
<comment type="caution">
    <text evidence="11">The sequence shown here is derived from an EMBL/GenBank/DDBJ whole genome shotgun (WGS) entry which is preliminary data.</text>
</comment>